<protein>
    <recommendedName>
        <fullName evidence="4">Scaffolding protein</fullName>
    </recommendedName>
</protein>
<feature type="compositionally biased region" description="Basic and acidic residues" evidence="1">
    <location>
        <begin position="166"/>
        <end position="184"/>
    </location>
</feature>
<sequence length="205" mass="21835">MSKNTQSGSFLAKHFPTLFKHFSENASQEDFNRAEQEASVVFQQHQSGTVEPPKAEEPTADATLAALFPNSHKTLAGKLSAEELKGFTADAQEVQIRLTAQASGNQSVANDLTSTKAELTKAQSDLTTANTKITELTPKAAAWDAHKAAMDGSHVSGDSTNGQGKQKAESELSAKDQAHQDKLAKLKAKYPGAGLMADIDVPVQE</sequence>
<comment type="caution">
    <text evidence="2">The sequence shown here is derived from an EMBL/GenBank/DDBJ whole genome shotgun (WGS) entry which is preliminary data.</text>
</comment>
<evidence type="ECO:0000313" key="2">
    <source>
        <dbReference type="EMBL" id="MCK8492911.1"/>
    </source>
</evidence>
<feature type="region of interest" description="Disordered" evidence="1">
    <location>
        <begin position="144"/>
        <end position="185"/>
    </location>
</feature>
<organism evidence="2 3">
    <name type="scientific">Spirosoma liriopis</name>
    <dbReference type="NCBI Taxonomy" id="2937440"/>
    <lineage>
        <taxon>Bacteria</taxon>
        <taxon>Pseudomonadati</taxon>
        <taxon>Bacteroidota</taxon>
        <taxon>Cytophagia</taxon>
        <taxon>Cytophagales</taxon>
        <taxon>Cytophagaceae</taxon>
        <taxon>Spirosoma</taxon>
    </lineage>
</organism>
<name>A0ABT0HL64_9BACT</name>
<evidence type="ECO:0008006" key="4">
    <source>
        <dbReference type="Google" id="ProtNLM"/>
    </source>
</evidence>
<accession>A0ABT0HL64</accession>
<evidence type="ECO:0000313" key="3">
    <source>
        <dbReference type="Proteomes" id="UP001202180"/>
    </source>
</evidence>
<dbReference type="RefSeq" id="WP_248477503.1">
    <property type="nucleotide sequence ID" value="NZ_JALPRF010000002.1"/>
</dbReference>
<gene>
    <name evidence="2" type="ORF">M0L20_13670</name>
</gene>
<evidence type="ECO:0000256" key="1">
    <source>
        <dbReference type="SAM" id="MobiDB-lite"/>
    </source>
</evidence>
<proteinExistence type="predicted"/>
<reference evidence="2 3" key="1">
    <citation type="submission" date="2022-04" db="EMBL/GenBank/DDBJ databases">
        <title>Spirosoma sp. strain RP8 genome sequencing and assembly.</title>
        <authorList>
            <person name="Jung Y."/>
        </authorList>
    </citation>
    <scope>NUCLEOTIDE SEQUENCE [LARGE SCALE GENOMIC DNA]</scope>
    <source>
        <strain evidence="2 3">RP8</strain>
    </source>
</reference>
<dbReference type="Proteomes" id="UP001202180">
    <property type="component" value="Unassembled WGS sequence"/>
</dbReference>
<keyword evidence="3" id="KW-1185">Reference proteome</keyword>
<dbReference type="EMBL" id="JALPRF010000002">
    <property type="protein sequence ID" value="MCK8492911.1"/>
    <property type="molecule type" value="Genomic_DNA"/>
</dbReference>